<protein>
    <submittedName>
        <fullName evidence="3">Uncharacterized protein</fullName>
    </submittedName>
</protein>
<reference evidence="3 4" key="2">
    <citation type="journal article" date="2010" name="Proc. Natl. Acad. Sci. U.S.A.">
        <title>Enigmatic, ultrasmall, uncultivated Archaea.</title>
        <authorList>
            <person name="Baker B.J."/>
            <person name="Comolli L.R."/>
            <person name="Dick G.J."/>
            <person name="Hauser L.J."/>
            <person name="Hyatt D."/>
            <person name="Dill B.D."/>
            <person name="Land M.L."/>
            <person name="Verberkmoes N.C."/>
            <person name="Hettich R.L."/>
            <person name="Banfield J.F."/>
        </authorList>
    </citation>
    <scope>NUCLEOTIDE SEQUENCE [LARGE SCALE GENOMIC DNA]</scope>
    <source>
        <strain evidence="3">ARMAN-2</strain>
    </source>
</reference>
<feature type="coiled-coil region" evidence="1">
    <location>
        <begin position="2"/>
        <end position="36"/>
    </location>
</feature>
<dbReference type="AlphaFoldDB" id="C7DIP7"/>
<feature type="compositionally biased region" description="Polar residues" evidence="2">
    <location>
        <begin position="170"/>
        <end position="180"/>
    </location>
</feature>
<evidence type="ECO:0000256" key="1">
    <source>
        <dbReference type="SAM" id="Coils"/>
    </source>
</evidence>
<accession>C7DIP7</accession>
<proteinExistence type="predicted"/>
<keyword evidence="1" id="KW-0175">Coiled coil</keyword>
<reference evidence="3 4" key="1">
    <citation type="journal article" date="2009" name="Genome Biol.">
        <title>Community-wide analysis of microbial genome sequence signatures.</title>
        <authorList>
            <person name="Dick G.J."/>
            <person name="Andersson A.F."/>
            <person name="Baker B.J."/>
            <person name="Simmons S.L."/>
            <person name="Thomas B.C."/>
            <person name="Yelton A.P."/>
            <person name="Banfield J.F."/>
        </authorList>
    </citation>
    <scope>NUCLEOTIDE SEQUENCE [LARGE SCALE GENOMIC DNA]</scope>
    <source>
        <strain evidence="3">ARMAN-2</strain>
    </source>
</reference>
<sequence length="202" mass="24066">MKESNNKEAEEVKKKIDEIRKQRLEMISEVKRYRKKAYYKEAEFNAISKFVESARATMNNKKSGALKRMKNELEFNLSTRARVSLNEEREMVRKINEINAELEDYYKFIKLQKKIEYIKGDLEEYGKLISEKNKLIEETDVKLDELYRSLKRLLGINERRERDRERMRQKPQSAPPQNEINLEDIAVIKKKESKNGASSPQE</sequence>
<gene>
    <name evidence="3" type="ORF">UNLARM2_0935</name>
</gene>
<feature type="region of interest" description="Disordered" evidence="2">
    <location>
        <begin position="160"/>
        <end position="184"/>
    </location>
</feature>
<evidence type="ECO:0000313" key="3">
    <source>
        <dbReference type="EMBL" id="EET89821.1"/>
    </source>
</evidence>
<name>C7DIP7_MICA2</name>
<evidence type="ECO:0000256" key="2">
    <source>
        <dbReference type="SAM" id="MobiDB-lite"/>
    </source>
</evidence>
<keyword evidence="4" id="KW-1185">Reference proteome</keyword>
<dbReference type="Proteomes" id="UP000332487">
    <property type="component" value="Unassembled WGS sequence"/>
</dbReference>
<dbReference type="EMBL" id="GG697241">
    <property type="protein sequence ID" value="EET89821.1"/>
    <property type="molecule type" value="Genomic_DNA"/>
</dbReference>
<evidence type="ECO:0000313" key="4">
    <source>
        <dbReference type="Proteomes" id="UP000332487"/>
    </source>
</evidence>
<organism evidence="3 4">
    <name type="scientific">Candidatus Micrarchaeum acidiphilum ARMAN-2</name>
    <dbReference type="NCBI Taxonomy" id="425595"/>
    <lineage>
        <taxon>Archaea</taxon>
        <taxon>Candidatus Micrarchaeota</taxon>
        <taxon>Candidatus Micrarchaeia</taxon>
        <taxon>Candidatus Micrarchaeales</taxon>
        <taxon>Candidatus Micrarchaeaceae</taxon>
        <taxon>Candidatus Micrarchaeum</taxon>
    </lineage>
</organism>